<evidence type="ECO:0000256" key="2">
    <source>
        <dbReference type="SAM" id="SignalP"/>
    </source>
</evidence>
<name>A0A518E3D6_9BACT</name>
<dbReference type="EMBL" id="CP036433">
    <property type="protein sequence ID" value="QDU98608.1"/>
    <property type="molecule type" value="Genomic_DNA"/>
</dbReference>
<feature type="region of interest" description="Disordered" evidence="1">
    <location>
        <begin position="218"/>
        <end position="248"/>
    </location>
</feature>
<protein>
    <submittedName>
        <fullName evidence="3">Uncharacterized protein</fullName>
    </submittedName>
</protein>
<evidence type="ECO:0000313" key="4">
    <source>
        <dbReference type="Proteomes" id="UP000317648"/>
    </source>
</evidence>
<dbReference type="AlphaFoldDB" id="A0A518E3D6"/>
<dbReference type="KEGG" id="lcre:Pla8534_64790"/>
<proteinExistence type="predicted"/>
<dbReference type="Gene3D" id="2.60.120.260">
    <property type="entry name" value="Galactose-binding domain-like"/>
    <property type="match status" value="1"/>
</dbReference>
<feature type="chain" id="PRO_5022230686" evidence="2">
    <location>
        <begin position="24"/>
        <end position="248"/>
    </location>
</feature>
<sequence length="248" mass="27583" precursor="true">MKRSLIFAVSVVALLGASLLAWAQHPDDRPQPEGSRIRKPQLADTVKANMYADNWFVLYINGELAAVDSIRFMPHNVVSVDILPAYPMTIAVMAKDNADARTGMEYANTSVGDAGFILKFGDGTVTSADWKAKKFSWGPIDGDTRRPRVENIPLPENWYAVDFDDSAWGQAKEYTQEQVGPKQPFFEHDFQGAKFIWTDDIELDNTVLFRHVVKSPPDGKPRIDFSNLNNVVPAAPPRPGPGGKRPQQ</sequence>
<keyword evidence="4" id="KW-1185">Reference proteome</keyword>
<dbReference type="RefSeq" id="WP_145058002.1">
    <property type="nucleotide sequence ID" value="NZ_CP036433.1"/>
</dbReference>
<organism evidence="3 4">
    <name type="scientific">Lignipirellula cremea</name>
    <dbReference type="NCBI Taxonomy" id="2528010"/>
    <lineage>
        <taxon>Bacteria</taxon>
        <taxon>Pseudomonadati</taxon>
        <taxon>Planctomycetota</taxon>
        <taxon>Planctomycetia</taxon>
        <taxon>Pirellulales</taxon>
        <taxon>Pirellulaceae</taxon>
        <taxon>Lignipirellula</taxon>
    </lineage>
</organism>
<reference evidence="3 4" key="1">
    <citation type="submission" date="2019-02" db="EMBL/GenBank/DDBJ databases">
        <title>Deep-cultivation of Planctomycetes and their phenomic and genomic characterization uncovers novel biology.</title>
        <authorList>
            <person name="Wiegand S."/>
            <person name="Jogler M."/>
            <person name="Boedeker C."/>
            <person name="Pinto D."/>
            <person name="Vollmers J."/>
            <person name="Rivas-Marin E."/>
            <person name="Kohn T."/>
            <person name="Peeters S.H."/>
            <person name="Heuer A."/>
            <person name="Rast P."/>
            <person name="Oberbeckmann S."/>
            <person name="Bunk B."/>
            <person name="Jeske O."/>
            <person name="Meyerdierks A."/>
            <person name="Storesund J.E."/>
            <person name="Kallscheuer N."/>
            <person name="Luecker S."/>
            <person name="Lage O.M."/>
            <person name="Pohl T."/>
            <person name="Merkel B.J."/>
            <person name="Hornburger P."/>
            <person name="Mueller R.-W."/>
            <person name="Bruemmer F."/>
            <person name="Labrenz M."/>
            <person name="Spormann A.M."/>
            <person name="Op den Camp H."/>
            <person name="Overmann J."/>
            <person name="Amann R."/>
            <person name="Jetten M.S.M."/>
            <person name="Mascher T."/>
            <person name="Medema M.H."/>
            <person name="Devos D.P."/>
            <person name="Kaster A.-K."/>
            <person name="Ovreas L."/>
            <person name="Rohde M."/>
            <person name="Galperin M.Y."/>
            <person name="Jogler C."/>
        </authorList>
    </citation>
    <scope>NUCLEOTIDE SEQUENCE [LARGE SCALE GENOMIC DNA]</scope>
    <source>
        <strain evidence="3 4">Pla85_3_4</strain>
    </source>
</reference>
<dbReference type="Proteomes" id="UP000317648">
    <property type="component" value="Chromosome"/>
</dbReference>
<gene>
    <name evidence="3" type="ORF">Pla8534_64790</name>
</gene>
<dbReference type="OrthoDB" id="9797506at2"/>
<evidence type="ECO:0000256" key="1">
    <source>
        <dbReference type="SAM" id="MobiDB-lite"/>
    </source>
</evidence>
<feature type="signal peptide" evidence="2">
    <location>
        <begin position="1"/>
        <end position="23"/>
    </location>
</feature>
<evidence type="ECO:0000313" key="3">
    <source>
        <dbReference type="EMBL" id="QDU98608.1"/>
    </source>
</evidence>
<accession>A0A518E3D6</accession>
<keyword evidence="2" id="KW-0732">Signal</keyword>